<organism evidence="1 2">
    <name type="scientific">Paenibacillus terrae</name>
    <dbReference type="NCBI Taxonomy" id="159743"/>
    <lineage>
        <taxon>Bacteria</taxon>
        <taxon>Bacillati</taxon>
        <taxon>Bacillota</taxon>
        <taxon>Bacilli</taxon>
        <taxon>Bacillales</taxon>
        <taxon>Paenibacillaceae</taxon>
        <taxon>Paenibacillus</taxon>
    </lineage>
</organism>
<comment type="caution">
    <text evidence="1">The sequence shown here is derived from an EMBL/GenBank/DDBJ whole genome shotgun (WGS) entry which is preliminary data.</text>
</comment>
<dbReference type="GO" id="GO:0003676">
    <property type="term" value="F:nucleic acid binding"/>
    <property type="evidence" value="ECO:0007669"/>
    <property type="project" value="InterPro"/>
</dbReference>
<evidence type="ECO:0008006" key="3">
    <source>
        <dbReference type="Google" id="ProtNLM"/>
    </source>
</evidence>
<dbReference type="Proteomes" id="UP000032534">
    <property type="component" value="Unassembled WGS sequence"/>
</dbReference>
<dbReference type="PATRIC" id="fig|159743.3.peg.6475"/>
<dbReference type="SUPFAM" id="SSF53098">
    <property type="entry name" value="Ribonuclease H-like"/>
    <property type="match status" value="1"/>
</dbReference>
<proteinExistence type="predicted"/>
<dbReference type="InterPro" id="IPR036397">
    <property type="entry name" value="RNaseH_sf"/>
</dbReference>
<evidence type="ECO:0000313" key="2">
    <source>
        <dbReference type="Proteomes" id="UP000032534"/>
    </source>
</evidence>
<gene>
    <name evidence="1" type="ORF">QD47_29035</name>
</gene>
<name>A0A0D7WT06_9BACL</name>
<reference evidence="1 2" key="1">
    <citation type="submission" date="2014-11" db="EMBL/GenBank/DDBJ databases">
        <title>Draft Genome Sequences of Paenibacillus polymyxa NRRL B-30509 and Paenibacillus terrae NRRL B-30644, Strains from a Poultry Environment that Produce Tridecaptin A and Paenicidins.</title>
        <authorList>
            <person name="van Belkum M.J."/>
            <person name="Lohans C.T."/>
            <person name="Vederas J.C."/>
        </authorList>
    </citation>
    <scope>NUCLEOTIDE SEQUENCE [LARGE SCALE GENOMIC DNA]</scope>
    <source>
        <strain evidence="1 2">NRRL B-30644</strain>
    </source>
</reference>
<dbReference type="Gene3D" id="3.30.420.10">
    <property type="entry name" value="Ribonuclease H-like superfamily/Ribonuclease H"/>
    <property type="match status" value="1"/>
</dbReference>
<dbReference type="InterPro" id="IPR012337">
    <property type="entry name" value="RNaseH-like_sf"/>
</dbReference>
<accession>A0A0D7WT06</accession>
<protein>
    <recommendedName>
        <fullName evidence="3">Holliday junction resolvase RuvC</fullName>
    </recommendedName>
</protein>
<keyword evidence="2" id="KW-1185">Reference proteome</keyword>
<evidence type="ECO:0000313" key="1">
    <source>
        <dbReference type="EMBL" id="KJD42301.1"/>
    </source>
</evidence>
<sequence>MRFVGIDPATTTGLVALDIEGNVLVQTDIQGKGPKIKGGITVPQLVSLQNQLYQLLQPRDEIVKEDAVPGTQRGLTTGMIHGNLRTIIHRKGLSFNLVMPNSVKKYVAVTGWEGEAGSKKRLEGKAKKKAMADAAKLHFGYTHKSDNVVDAYIIARIALNLYRMREYM</sequence>
<feature type="non-terminal residue" evidence="1">
    <location>
        <position position="168"/>
    </location>
</feature>
<dbReference type="AlphaFoldDB" id="A0A0D7WT06"/>
<dbReference type="EMBL" id="JTHP01000141">
    <property type="protein sequence ID" value="KJD42301.1"/>
    <property type="molecule type" value="Genomic_DNA"/>
</dbReference>